<reference evidence="3 4" key="1">
    <citation type="journal article" date="2024" name="bioRxiv">
        <title>A reference genome for Trichogramma kaykai: A tiny desert-dwelling parasitoid wasp with competing sex-ratio distorters.</title>
        <authorList>
            <person name="Culotta J."/>
            <person name="Lindsey A.R."/>
        </authorList>
    </citation>
    <scope>NUCLEOTIDE SEQUENCE [LARGE SCALE GENOMIC DNA]</scope>
    <source>
        <strain evidence="3 4">KSX58</strain>
    </source>
</reference>
<feature type="transmembrane region" description="Helical" evidence="2">
    <location>
        <begin position="354"/>
        <end position="379"/>
    </location>
</feature>
<name>A0ABD2VW37_9HYME</name>
<dbReference type="InterPro" id="IPR022048">
    <property type="entry name" value="Envelope_fusion-like"/>
</dbReference>
<proteinExistence type="predicted"/>
<evidence type="ECO:0008006" key="5">
    <source>
        <dbReference type="Google" id="ProtNLM"/>
    </source>
</evidence>
<evidence type="ECO:0000256" key="1">
    <source>
        <dbReference type="SAM" id="MobiDB-lite"/>
    </source>
</evidence>
<evidence type="ECO:0000313" key="3">
    <source>
        <dbReference type="EMBL" id="KAL3384838.1"/>
    </source>
</evidence>
<keyword evidence="2" id="KW-0472">Membrane</keyword>
<sequence length="412" mass="47249">MKQILPEKPERTKRGLINGLGSVIKFIFGNPDADDLERINNQINLLENQRSRETKALNESIIIINEISKNMNQNSEIISNNIQHTLKEHSQKVGSYDTLITLISQEFSFLNLLGKIKRSFNFNDDIFDLEILTYDQLSYMRKILTNIYSSKQLILHYHNLLDFKFAKGSIVVARNSIIYTIKIPILNPITFKLYQRLAIVNDLNQTEILTYQWKLYGSLLKLYSKRCQIIFDDNYLCDKITEDQVKPVIITVNTPIVLAYVVTSNVTLVSTNYYVWIEISADNKTFFKGTSYFYGNNILVQGHPINQYIGEISTSEIQPFIIHNHELKFEQMKSIIIPTIRTITFEEEDYSTSLLISIIIGLSIIVLGVLLILSIVVLFRRKSLNKNTTPSGNPKNLSNDEGVIDLRPGGVI</sequence>
<keyword evidence="4" id="KW-1185">Reference proteome</keyword>
<accession>A0ABD2VW37</accession>
<dbReference type="EMBL" id="JBJJXI010000167">
    <property type="protein sequence ID" value="KAL3384838.1"/>
    <property type="molecule type" value="Genomic_DNA"/>
</dbReference>
<gene>
    <name evidence="3" type="ORF">TKK_019483</name>
</gene>
<protein>
    <recommendedName>
        <fullName evidence="5">Envelope protein</fullName>
    </recommendedName>
</protein>
<evidence type="ECO:0000313" key="4">
    <source>
        <dbReference type="Proteomes" id="UP001627154"/>
    </source>
</evidence>
<keyword evidence="2" id="KW-1133">Transmembrane helix</keyword>
<evidence type="ECO:0000256" key="2">
    <source>
        <dbReference type="SAM" id="Phobius"/>
    </source>
</evidence>
<keyword evidence="2" id="KW-0812">Transmembrane</keyword>
<comment type="caution">
    <text evidence="3">The sequence shown here is derived from an EMBL/GenBank/DDBJ whole genome shotgun (WGS) entry which is preliminary data.</text>
</comment>
<dbReference type="AlphaFoldDB" id="A0ABD2VW37"/>
<feature type="region of interest" description="Disordered" evidence="1">
    <location>
        <begin position="387"/>
        <end position="412"/>
    </location>
</feature>
<dbReference type="Proteomes" id="UP001627154">
    <property type="component" value="Unassembled WGS sequence"/>
</dbReference>
<organism evidence="3 4">
    <name type="scientific">Trichogramma kaykai</name>
    <dbReference type="NCBI Taxonomy" id="54128"/>
    <lineage>
        <taxon>Eukaryota</taxon>
        <taxon>Metazoa</taxon>
        <taxon>Ecdysozoa</taxon>
        <taxon>Arthropoda</taxon>
        <taxon>Hexapoda</taxon>
        <taxon>Insecta</taxon>
        <taxon>Pterygota</taxon>
        <taxon>Neoptera</taxon>
        <taxon>Endopterygota</taxon>
        <taxon>Hymenoptera</taxon>
        <taxon>Apocrita</taxon>
        <taxon>Proctotrupomorpha</taxon>
        <taxon>Chalcidoidea</taxon>
        <taxon>Trichogrammatidae</taxon>
        <taxon>Trichogramma</taxon>
    </lineage>
</organism>
<feature type="compositionally biased region" description="Polar residues" evidence="1">
    <location>
        <begin position="387"/>
        <end position="399"/>
    </location>
</feature>
<dbReference type="Pfam" id="PF12259">
    <property type="entry name" value="Baculo_F"/>
    <property type="match status" value="1"/>
</dbReference>